<organism evidence="2 3">
    <name type="scientific">Argiope bruennichi</name>
    <name type="common">Wasp spider</name>
    <name type="synonym">Aranea bruennichi</name>
    <dbReference type="NCBI Taxonomy" id="94029"/>
    <lineage>
        <taxon>Eukaryota</taxon>
        <taxon>Metazoa</taxon>
        <taxon>Ecdysozoa</taxon>
        <taxon>Arthropoda</taxon>
        <taxon>Chelicerata</taxon>
        <taxon>Arachnida</taxon>
        <taxon>Araneae</taxon>
        <taxon>Araneomorphae</taxon>
        <taxon>Entelegynae</taxon>
        <taxon>Araneoidea</taxon>
        <taxon>Araneidae</taxon>
        <taxon>Argiope</taxon>
    </lineage>
</organism>
<feature type="region of interest" description="Disordered" evidence="1">
    <location>
        <begin position="223"/>
        <end position="269"/>
    </location>
</feature>
<reference evidence="2" key="1">
    <citation type="journal article" date="2020" name="bioRxiv">
        <title>Chromosome-level reference genome of the European wasp spider Argiope bruennichi: a resource for studies on range expansion and evolutionary adaptation.</title>
        <authorList>
            <person name="Sheffer M.M."/>
            <person name="Hoppe A."/>
            <person name="Krehenwinkel H."/>
            <person name="Uhl G."/>
            <person name="Kuss A.W."/>
            <person name="Jensen L."/>
            <person name="Jensen C."/>
            <person name="Gillespie R.G."/>
            <person name="Hoff K.J."/>
            <person name="Prost S."/>
        </authorList>
    </citation>
    <scope>NUCLEOTIDE SEQUENCE</scope>
</reference>
<sequence>MQLFPFTNYCADPAILVGERLFGPYYFHSRATVWTLLLSIAPLRWNVSCELAFIQGRPDRSETGKPGASFSCVVQQADPKCVMPPLAFTAFINLPSNNTAKETSLSKSGVPDCTADPADFSNFKTVQNRKKLKKGSNINRNYLSKTVGKTLKSYKTVHSAAASKLNSDNNHSSKFWKTSPKQFSNIISKKVNLSSNSPKNKIIVTDEDTSHVHNYPASKKAEVLATDEEMSTSSAPEDILEYNISEELEETSSDVSTPSPPPPKATKQKLKYIIPTKYKNV</sequence>
<keyword evidence="3" id="KW-1185">Reference proteome</keyword>
<evidence type="ECO:0000313" key="2">
    <source>
        <dbReference type="EMBL" id="KAF8791644.1"/>
    </source>
</evidence>
<accession>A0A8T0FK91</accession>
<proteinExistence type="predicted"/>
<feature type="compositionally biased region" description="Acidic residues" evidence="1">
    <location>
        <begin position="238"/>
        <end position="252"/>
    </location>
</feature>
<comment type="caution">
    <text evidence="2">The sequence shown here is derived from an EMBL/GenBank/DDBJ whole genome shotgun (WGS) entry which is preliminary data.</text>
</comment>
<dbReference type="AlphaFoldDB" id="A0A8T0FK91"/>
<gene>
    <name evidence="2" type="ORF">HNY73_006484</name>
</gene>
<name>A0A8T0FK91_ARGBR</name>
<protein>
    <submittedName>
        <fullName evidence="2">Uncharacterized protein</fullName>
    </submittedName>
</protein>
<evidence type="ECO:0000256" key="1">
    <source>
        <dbReference type="SAM" id="MobiDB-lite"/>
    </source>
</evidence>
<evidence type="ECO:0000313" key="3">
    <source>
        <dbReference type="Proteomes" id="UP000807504"/>
    </source>
</evidence>
<dbReference type="EMBL" id="JABXBU010000011">
    <property type="protein sequence ID" value="KAF8791644.1"/>
    <property type="molecule type" value="Genomic_DNA"/>
</dbReference>
<reference evidence="2" key="2">
    <citation type="submission" date="2020-06" db="EMBL/GenBank/DDBJ databases">
        <authorList>
            <person name="Sheffer M."/>
        </authorList>
    </citation>
    <scope>NUCLEOTIDE SEQUENCE</scope>
</reference>
<dbReference type="Proteomes" id="UP000807504">
    <property type="component" value="Unassembled WGS sequence"/>
</dbReference>